<dbReference type="Pfam" id="PF11042">
    <property type="entry name" value="DUF2750"/>
    <property type="match status" value="1"/>
</dbReference>
<gene>
    <name evidence="1" type="ORF">A1359_18815</name>
</gene>
<evidence type="ECO:0000313" key="2">
    <source>
        <dbReference type="Proteomes" id="UP000078476"/>
    </source>
</evidence>
<evidence type="ECO:0008006" key="3">
    <source>
        <dbReference type="Google" id="ProtNLM"/>
    </source>
</evidence>
<accession>A0A177NXL8</accession>
<organism evidence="1 2">
    <name type="scientific">Methylomonas lenta</name>
    <dbReference type="NCBI Taxonomy" id="980561"/>
    <lineage>
        <taxon>Bacteria</taxon>
        <taxon>Pseudomonadati</taxon>
        <taxon>Pseudomonadota</taxon>
        <taxon>Gammaproteobacteria</taxon>
        <taxon>Methylococcales</taxon>
        <taxon>Methylococcaceae</taxon>
        <taxon>Methylomonas</taxon>
    </lineage>
</organism>
<dbReference type="AlphaFoldDB" id="A0A177NXL8"/>
<dbReference type="EMBL" id="LUUI01000002">
    <property type="protein sequence ID" value="OAI21810.1"/>
    <property type="molecule type" value="Genomic_DNA"/>
</dbReference>
<reference evidence="1 2" key="1">
    <citation type="submission" date="2016-03" db="EMBL/GenBank/DDBJ databases">
        <authorList>
            <person name="Ploux O."/>
        </authorList>
    </citation>
    <scope>NUCLEOTIDE SEQUENCE [LARGE SCALE GENOMIC DNA]</scope>
    <source>
        <strain evidence="1 2">R-45370</strain>
    </source>
</reference>
<comment type="caution">
    <text evidence="1">The sequence shown here is derived from an EMBL/GenBank/DDBJ whole genome shotgun (WGS) entry which is preliminary data.</text>
</comment>
<dbReference type="Proteomes" id="UP000078476">
    <property type="component" value="Unassembled WGS sequence"/>
</dbReference>
<dbReference type="STRING" id="980561.A1359_18815"/>
<dbReference type="OrthoDB" id="2936081at2"/>
<dbReference type="InterPro" id="IPR021284">
    <property type="entry name" value="DUF2750"/>
</dbReference>
<keyword evidence="2" id="KW-1185">Reference proteome</keyword>
<sequence length="135" mass="15685">MRYEPHQDEIAAVPTMTDEELLEYFMYRIFETDEIWGLKEAGQWQTHQVLDQESMPVWPYKCYAEQAVNGEWLQSKPVAESVESFTYQTLNKLAQLGKVIEIMPRTSDPGCLISPQRLFSMLENTMEARESNVGD</sequence>
<proteinExistence type="predicted"/>
<protein>
    <recommendedName>
        <fullName evidence="3">DUF2750 domain-containing protein</fullName>
    </recommendedName>
</protein>
<evidence type="ECO:0000313" key="1">
    <source>
        <dbReference type="EMBL" id="OAI21810.1"/>
    </source>
</evidence>
<name>A0A177NXL8_9GAMM</name>